<evidence type="ECO:0000313" key="3">
    <source>
        <dbReference type="Proteomes" id="UP000078560"/>
    </source>
</evidence>
<accession>A0A1A8VMP5</accession>
<feature type="transmembrane region" description="Helical" evidence="1">
    <location>
        <begin position="72"/>
        <end position="94"/>
    </location>
</feature>
<evidence type="ECO:0000313" key="2">
    <source>
        <dbReference type="EMBL" id="SBS80037.1"/>
    </source>
</evidence>
<proteinExistence type="predicted"/>
<protein>
    <submittedName>
        <fullName evidence="2">Uncharacterized protein</fullName>
    </submittedName>
</protein>
<reference evidence="3" key="1">
    <citation type="submission" date="2016-05" db="EMBL/GenBank/DDBJ databases">
        <authorList>
            <person name="Naeem Raeece"/>
        </authorList>
    </citation>
    <scope>NUCLEOTIDE SEQUENCE [LARGE SCALE GENOMIC DNA]</scope>
</reference>
<keyword evidence="1" id="KW-0812">Transmembrane</keyword>
<dbReference type="Proteomes" id="UP000078560">
    <property type="component" value="Unassembled WGS sequence"/>
</dbReference>
<gene>
    <name evidence="2" type="ORF">POVCU2_0002310</name>
</gene>
<keyword evidence="1" id="KW-0472">Membrane</keyword>
<dbReference type="AlphaFoldDB" id="A0A1A8VMP5"/>
<sequence length="105" mass="12053">MRKEESRAFVNFGPLRWGIYHQNVENKRGGGAVKLPIYSFILVLLFSEHDYNGITFYFFAQAFFQRYEKIKARICAGVVKFSGFATFATFAGLVKFSGFARFTPI</sequence>
<organism evidence="2 3">
    <name type="scientific">Plasmodium ovale curtisi</name>
    <dbReference type="NCBI Taxonomy" id="864141"/>
    <lineage>
        <taxon>Eukaryota</taxon>
        <taxon>Sar</taxon>
        <taxon>Alveolata</taxon>
        <taxon>Apicomplexa</taxon>
        <taxon>Aconoidasida</taxon>
        <taxon>Haemosporida</taxon>
        <taxon>Plasmodiidae</taxon>
        <taxon>Plasmodium</taxon>
        <taxon>Plasmodium (Plasmodium)</taxon>
    </lineage>
</organism>
<dbReference type="EMBL" id="FLQU01000031">
    <property type="protein sequence ID" value="SBS80037.1"/>
    <property type="molecule type" value="Genomic_DNA"/>
</dbReference>
<name>A0A1A8VMP5_PLAOA</name>
<evidence type="ECO:0000256" key="1">
    <source>
        <dbReference type="SAM" id="Phobius"/>
    </source>
</evidence>
<keyword evidence="1" id="KW-1133">Transmembrane helix</keyword>